<organism evidence="1 2">
    <name type="scientific">Vibrio jasicida</name>
    <dbReference type="NCBI Taxonomy" id="766224"/>
    <lineage>
        <taxon>Bacteria</taxon>
        <taxon>Pseudomonadati</taxon>
        <taxon>Pseudomonadota</taxon>
        <taxon>Gammaproteobacteria</taxon>
        <taxon>Vibrionales</taxon>
        <taxon>Vibrionaceae</taxon>
        <taxon>Vibrio</taxon>
    </lineage>
</organism>
<reference evidence="1" key="1">
    <citation type="submission" date="2022-01" db="EMBL/GenBank/DDBJ databases">
        <authorList>
            <person name="Lagorce A."/>
        </authorList>
    </citation>
    <scope>NUCLEOTIDE SEQUENCE</scope>
    <source>
        <strain evidence="1">Th15_F1_A12</strain>
    </source>
</reference>
<sequence length="50" mass="5619">MGAKPLPGPHEHLYSSERQKIQRRFSEPVGKVALDETSEQPEFIISSVLV</sequence>
<proteinExistence type="predicted"/>
<name>A0AAU9QGW8_9VIBR</name>
<gene>
    <name evidence="1" type="ORF">THF1A12_1340007</name>
</gene>
<evidence type="ECO:0000313" key="2">
    <source>
        <dbReference type="Proteomes" id="UP001295462"/>
    </source>
</evidence>
<protein>
    <submittedName>
        <fullName evidence="1">Uncharacterized protein</fullName>
    </submittedName>
</protein>
<dbReference type="Proteomes" id="UP001295462">
    <property type="component" value="Unassembled WGS sequence"/>
</dbReference>
<dbReference type="EMBL" id="CAKMUD010000040">
    <property type="protein sequence ID" value="CAH1575966.1"/>
    <property type="molecule type" value="Genomic_DNA"/>
</dbReference>
<comment type="caution">
    <text evidence="1">The sequence shown here is derived from an EMBL/GenBank/DDBJ whole genome shotgun (WGS) entry which is preliminary data.</text>
</comment>
<dbReference type="AlphaFoldDB" id="A0AAU9QGW8"/>
<evidence type="ECO:0000313" key="1">
    <source>
        <dbReference type="EMBL" id="CAH1575966.1"/>
    </source>
</evidence>
<accession>A0AAU9QGW8</accession>